<sequence length="122" mass="14084">MPPFLNTVFRSPLSLRLLRDSLYVSNLIDLSASCSQELDPCDINLFVFVGVFKITSFCDCSHLAEFFYFFLLLRVEHHSSLPRSLCLRMLPVHGCSLDISDFQPKDDHWRLASFNIGCIYLF</sequence>
<dbReference type="Proteomes" id="UP000276133">
    <property type="component" value="Unassembled WGS sequence"/>
</dbReference>
<accession>A0A3M7PGX3</accession>
<name>A0A3M7PGX3_BRAPC</name>
<keyword evidence="2" id="KW-1185">Reference proteome</keyword>
<proteinExistence type="predicted"/>
<reference evidence="1 2" key="1">
    <citation type="journal article" date="2018" name="Sci. Rep.">
        <title>Genomic signatures of local adaptation to the degree of environmental predictability in rotifers.</title>
        <authorList>
            <person name="Franch-Gras L."/>
            <person name="Hahn C."/>
            <person name="Garcia-Roger E.M."/>
            <person name="Carmona M.J."/>
            <person name="Serra M."/>
            <person name="Gomez A."/>
        </authorList>
    </citation>
    <scope>NUCLEOTIDE SEQUENCE [LARGE SCALE GENOMIC DNA]</scope>
    <source>
        <strain evidence="1">HYR1</strain>
    </source>
</reference>
<evidence type="ECO:0000313" key="1">
    <source>
        <dbReference type="EMBL" id="RMZ98376.1"/>
    </source>
</evidence>
<protein>
    <submittedName>
        <fullName evidence="1">Uncharacterized protein</fullName>
    </submittedName>
</protein>
<comment type="caution">
    <text evidence="1">The sequence shown here is derived from an EMBL/GenBank/DDBJ whole genome shotgun (WGS) entry which is preliminary data.</text>
</comment>
<dbReference type="EMBL" id="REGN01010815">
    <property type="protein sequence ID" value="RMZ98376.1"/>
    <property type="molecule type" value="Genomic_DNA"/>
</dbReference>
<organism evidence="1 2">
    <name type="scientific">Brachionus plicatilis</name>
    <name type="common">Marine rotifer</name>
    <name type="synonym">Brachionus muelleri</name>
    <dbReference type="NCBI Taxonomy" id="10195"/>
    <lineage>
        <taxon>Eukaryota</taxon>
        <taxon>Metazoa</taxon>
        <taxon>Spiralia</taxon>
        <taxon>Gnathifera</taxon>
        <taxon>Rotifera</taxon>
        <taxon>Eurotatoria</taxon>
        <taxon>Monogononta</taxon>
        <taxon>Pseudotrocha</taxon>
        <taxon>Ploima</taxon>
        <taxon>Brachionidae</taxon>
        <taxon>Brachionus</taxon>
    </lineage>
</organism>
<gene>
    <name evidence="1" type="ORF">BpHYR1_045441</name>
</gene>
<evidence type="ECO:0000313" key="2">
    <source>
        <dbReference type="Proteomes" id="UP000276133"/>
    </source>
</evidence>
<dbReference type="AlphaFoldDB" id="A0A3M7PGX3"/>